<comment type="caution">
    <text evidence="8">The sequence shown here is derived from an EMBL/GenBank/DDBJ whole genome shotgun (WGS) entry which is preliminary data.</text>
</comment>
<keyword evidence="3" id="KW-0732">Signal</keyword>
<gene>
    <name evidence="8" type="ORF">OU798_03500</name>
</gene>
<evidence type="ECO:0000259" key="6">
    <source>
        <dbReference type="Pfam" id="PF07980"/>
    </source>
</evidence>
<organism evidence="8 9">
    <name type="scientific">Draconibacterium aestuarii</name>
    <dbReference type="NCBI Taxonomy" id="2998507"/>
    <lineage>
        <taxon>Bacteria</taxon>
        <taxon>Pseudomonadati</taxon>
        <taxon>Bacteroidota</taxon>
        <taxon>Bacteroidia</taxon>
        <taxon>Marinilabiliales</taxon>
        <taxon>Prolixibacteraceae</taxon>
        <taxon>Draconibacterium</taxon>
    </lineage>
</organism>
<name>A0A9X3F2L1_9BACT</name>
<dbReference type="Pfam" id="PF14322">
    <property type="entry name" value="SusD-like_3"/>
    <property type="match status" value="1"/>
</dbReference>
<protein>
    <submittedName>
        <fullName evidence="8">RagB/SusD family nutrient uptake outer membrane protein</fullName>
    </submittedName>
</protein>
<evidence type="ECO:0000259" key="7">
    <source>
        <dbReference type="Pfam" id="PF14322"/>
    </source>
</evidence>
<keyword evidence="5" id="KW-0998">Cell outer membrane</keyword>
<evidence type="ECO:0000256" key="1">
    <source>
        <dbReference type="ARBA" id="ARBA00004442"/>
    </source>
</evidence>
<dbReference type="Pfam" id="PF07980">
    <property type="entry name" value="SusD_RagB"/>
    <property type="match status" value="1"/>
</dbReference>
<dbReference type="GO" id="GO:0009279">
    <property type="term" value="C:cell outer membrane"/>
    <property type="evidence" value="ECO:0007669"/>
    <property type="project" value="UniProtKB-SubCell"/>
</dbReference>
<evidence type="ECO:0000256" key="3">
    <source>
        <dbReference type="ARBA" id="ARBA00022729"/>
    </source>
</evidence>
<dbReference type="InterPro" id="IPR033985">
    <property type="entry name" value="SusD-like_N"/>
</dbReference>
<dbReference type="AlphaFoldDB" id="A0A9X3F2L1"/>
<proteinExistence type="inferred from homology"/>
<evidence type="ECO:0000256" key="4">
    <source>
        <dbReference type="ARBA" id="ARBA00023136"/>
    </source>
</evidence>
<feature type="domain" description="SusD-like N-terminal" evidence="7">
    <location>
        <begin position="23"/>
        <end position="220"/>
    </location>
</feature>
<evidence type="ECO:0000256" key="2">
    <source>
        <dbReference type="ARBA" id="ARBA00006275"/>
    </source>
</evidence>
<dbReference type="Proteomes" id="UP001145087">
    <property type="component" value="Unassembled WGS sequence"/>
</dbReference>
<sequence>MKNIFSILLFIATIVAFNSCSEDFLEKHPTDALSAEVFYDSKNSIDLALTSCYATLQNSMYTTNACLFDCLSDNAQQTHSGYNTTDIARGPITPTIGGYVNDIYFNSYKEIARYNIFLKTLSDYEGDDITDAIRAQYEAEVRLLRAIRYFELYKFYGDVPLVTEPVTIEEQYQPKVGADQVLNQINADIDFAVSNLPDKAFYQNNGHFVKSSAQVIKARVLMFDAYDDGGVAKSAVMSEVKSITNDIISKNYYDIAPSFRGLFAEDLGEQNNNKEVIFYVNYLAPDNFASCFGWSRAATHISNGSGERVAVLPEFANTFEFNDGTPFSTSNPLYNPDNVYENRDPRMYKTMFSFSVTFEDGFVYNLNSPSTGYTYYKGIMSSDTQDQSEFDKTDGSDWPLMRFAEVLLMYAEAANEVDGPTAQVYDAINRIRARADIQMPAVPQGLGKDEMRNAIRHERRIELAFEGFRYDDVKRWKIAEDVLNISPDGSIYGKSFVKKNYHFPFPQSEIDRNYGALVQNPDYN</sequence>
<evidence type="ECO:0000256" key="5">
    <source>
        <dbReference type="ARBA" id="ARBA00023237"/>
    </source>
</evidence>
<comment type="subcellular location">
    <subcellularLocation>
        <location evidence="1">Cell outer membrane</location>
    </subcellularLocation>
</comment>
<accession>A0A9X3F2L1</accession>
<comment type="similarity">
    <text evidence="2">Belongs to the SusD family.</text>
</comment>
<dbReference type="EMBL" id="JAPOHD010000007">
    <property type="protein sequence ID" value="MCY1719389.1"/>
    <property type="molecule type" value="Genomic_DNA"/>
</dbReference>
<dbReference type="InterPro" id="IPR012944">
    <property type="entry name" value="SusD_RagB_dom"/>
</dbReference>
<reference evidence="8" key="1">
    <citation type="submission" date="2022-11" db="EMBL/GenBank/DDBJ databases">
        <title>Marilongibacter aestuarii gen. nov., sp. nov., isolated from tidal flat sediment.</title>
        <authorList>
            <person name="Jiayan W."/>
        </authorList>
    </citation>
    <scope>NUCLEOTIDE SEQUENCE</scope>
    <source>
        <strain evidence="8">Z1-6</strain>
    </source>
</reference>
<evidence type="ECO:0000313" key="9">
    <source>
        <dbReference type="Proteomes" id="UP001145087"/>
    </source>
</evidence>
<dbReference type="RefSeq" id="WP_343331726.1">
    <property type="nucleotide sequence ID" value="NZ_JAPOHD010000007.1"/>
</dbReference>
<keyword evidence="9" id="KW-1185">Reference proteome</keyword>
<feature type="domain" description="RagB/SusD" evidence="6">
    <location>
        <begin position="299"/>
        <end position="523"/>
    </location>
</feature>
<dbReference type="Gene3D" id="1.25.40.390">
    <property type="match status" value="1"/>
</dbReference>
<dbReference type="SUPFAM" id="SSF48452">
    <property type="entry name" value="TPR-like"/>
    <property type="match status" value="1"/>
</dbReference>
<dbReference type="InterPro" id="IPR011990">
    <property type="entry name" value="TPR-like_helical_dom_sf"/>
</dbReference>
<evidence type="ECO:0000313" key="8">
    <source>
        <dbReference type="EMBL" id="MCY1719389.1"/>
    </source>
</evidence>
<keyword evidence="4" id="KW-0472">Membrane</keyword>